<comment type="function">
    <text evidence="10">Hydrolyzes the pyrophosphate bond of UDP-2,3-diacylglucosamine to yield 2,3-diacylglucosamine 1-phosphate (lipid X) and UMP by catalyzing the attack of water at the alpha-P atom. Involved in the biosynthesis of lipid A, a phosphorylated glycolipid that anchors the lipopolysaccharide to the outer membrane of the cell.</text>
</comment>
<dbReference type="PANTHER" id="PTHR34990:SF1">
    <property type="entry name" value="UDP-2,3-DIACYLGLUCOSAMINE HYDROLASE"/>
    <property type="match status" value="1"/>
</dbReference>
<dbReference type="HAMAP" id="MF_00575">
    <property type="entry name" value="LpxH"/>
    <property type="match status" value="1"/>
</dbReference>
<dbReference type="NCBIfam" id="TIGR01854">
    <property type="entry name" value="lipid_A_lpxH"/>
    <property type="match status" value="1"/>
</dbReference>
<feature type="binding site" evidence="10">
    <location>
        <position position="214"/>
    </location>
    <ligand>
        <name>Mn(2+)</name>
        <dbReference type="ChEBI" id="CHEBI:29035"/>
        <label>1</label>
    </ligand>
</feature>
<dbReference type="EMBL" id="JAVIZX010000001">
    <property type="protein sequence ID" value="MDR6214987.1"/>
    <property type="molecule type" value="Genomic_DNA"/>
</dbReference>
<dbReference type="PANTHER" id="PTHR34990">
    <property type="entry name" value="UDP-2,3-DIACYLGLUCOSAMINE HYDROLASE-RELATED"/>
    <property type="match status" value="1"/>
</dbReference>
<dbReference type="SUPFAM" id="SSF56300">
    <property type="entry name" value="Metallo-dependent phosphatases"/>
    <property type="match status" value="1"/>
</dbReference>
<dbReference type="InterPro" id="IPR043461">
    <property type="entry name" value="LpxH-like"/>
</dbReference>
<comment type="pathway">
    <text evidence="10">Glycolipid biosynthesis; lipid IV(A) biosynthesis; lipid IV(A) from (3R)-3-hydroxytetradecanoyl-[acyl-carrier-protein] and UDP-N-acetyl-alpha-D-glucosamine: step 4/6.</text>
</comment>
<evidence type="ECO:0000256" key="7">
    <source>
        <dbReference type="ARBA" id="ARBA00023098"/>
    </source>
</evidence>
<feature type="binding site" evidence="10">
    <location>
        <position position="25"/>
    </location>
    <ligand>
        <name>Mn(2+)</name>
        <dbReference type="ChEBI" id="CHEBI:29035"/>
        <label>1</label>
    </ligand>
</feature>
<evidence type="ECO:0000256" key="8">
    <source>
        <dbReference type="ARBA" id="ARBA00023136"/>
    </source>
</evidence>
<evidence type="ECO:0000256" key="10">
    <source>
        <dbReference type="HAMAP-Rule" id="MF_00575"/>
    </source>
</evidence>
<evidence type="ECO:0000313" key="12">
    <source>
        <dbReference type="EMBL" id="MDR6214987.1"/>
    </source>
</evidence>
<feature type="binding site" evidence="10">
    <location>
        <position position="212"/>
    </location>
    <ligand>
        <name>substrate</name>
    </ligand>
</feature>
<comment type="catalytic activity">
    <reaction evidence="10">
        <text>UDP-2-N,3-O-bis[(3R)-3-hydroxytetradecanoyl]-alpha-D-glucosamine + H2O = 2-N,3-O-bis[(3R)-3-hydroxytetradecanoyl]-alpha-D-glucosaminyl 1-phosphate + UMP + 2 H(+)</text>
        <dbReference type="Rhea" id="RHEA:25213"/>
        <dbReference type="ChEBI" id="CHEBI:15377"/>
        <dbReference type="ChEBI" id="CHEBI:15378"/>
        <dbReference type="ChEBI" id="CHEBI:57865"/>
        <dbReference type="ChEBI" id="CHEBI:57957"/>
        <dbReference type="ChEBI" id="CHEBI:78847"/>
        <dbReference type="EC" id="3.6.1.54"/>
    </reaction>
</comment>
<accession>A0ABU1ICM8</accession>
<dbReference type="InterPro" id="IPR004843">
    <property type="entry name" value="Calcineurin-like_PHP"/>
</dbReference>
<sequence length="264" mass="28715">MSMLAPDVREFVAPAGWRTVDFVSDLHLEAEQPATVEAFTGYLHDTPADAVFLLGDLFEVWVGDDALQEPGSFEQSITAVLRRAASRIPLYFMHGNRDFLVGAGFTAATGIPVLDDPTVLVFAGQRWLLSHGDALCLDDVEYQKFRAVARNPQWQAQLLTRTLAERRAQGRSVRAESEARKQSGTGFYGDVDTAAALQWLQAAEAPALIHGHTHLPADHTLGEAGGTALTRHVLTDWDLAAQPPRAGALRLTAAGLERISLVPR</sequence>
<evidence type="ECO:0000256" key="5">
    <source>
        <dbReference type="ARBA" id="ARBA00022723"/>
    </source>
</evidence>
<feature type="binding site" evidence="10">
    <location>
        <position position="56"/>
    </location>
    <ligand>
        <name>Mn(2+)</name>
        <dbReference type="ChEBI" id="CHEBI:29035"/>
        <label>1</label>
    </ligand>
</feature>
<feature type="binding site" evidence="10">
    <location>
        <position position="212"/>
    </location>
    <ligand>
        <name>Mn(2+)</name>
        <dbReference type="ChEBI" id="CHEBI:29035"/>
        <label>2</label>
    </ligand>
</feature>
<feature type="domain" description="Calcineurin-like phosphoesterase" evidence="11">
    <location>
        <begin position="20"/>
        <end position="215"/>
    </location>
</feature>
<name>A0ABU1ICM8_9BURK</name>
<organism evidence="12 13">
    <name type="scientific">Paracidovorax wautersii</name>
    <dbReference type="NCBI Taxonomy" id="1177982"/>
    <lineage>
        <taxon>Bacteria</taxon>
        <taxon>Pseudomonadati</taxon>
        <taxon>Pseudomonadota</taxon>
        <taxon>Betaproteobacteria</taxon>
        <taxon>Burkholderiales</taxon>
        <taxon>Comamonadaceae</taxon>
        <taxon>Paracidovorax</taxon>
    </lineage>
</organism>
<keyword evidence="4 10" id="KW-0441">Lipid A biosynthesis</keyword>
<keyword evidence="13" id="KW-1185">Reference proteome</keyword>
<feature type="binding site" evidence="10">
    <location>
        <position position="181"/>
    </location>
    <ligand>
        <name>substrate</name>
    </ligand>
</feature>
<keyword evidence="8 10" id="KW-0472">Membrane</keyword>
<dbReference type="Proteomes" id="UP001267710">
    <property type="component" value="Unassembled WGS sequence"/>
</dbReference>
<feature type="binding site" evidence="10">
    <location>
        <begin position="96"/>
        <end position="97"/>
    </location>
    <ligand>
        <name>substrate</name>
    </ligand>
</feature>
<keyword evidence="9 10" id="KW-0464">Manganese</keyword>
<gene>
    <name evidence="10" type="primary">lpxH</name>
    <name evidence="12" type="ORF">QE399_002676</name>
</gene>
<evidence type="ECO:0000256" key="9">
    <source>
        <dbReference type="ARBA" id="ARBA00023211"/>
    </source>
</evidence>
<evidence type="ECO:0000256" key="2">
    <source>
        <dbReference type="ARBA" id="ARBA00022516"/>
    </source>
</evidence>
<feature type="binding site" evidence="10">
    <location>
        <position position="96"/>
    </location>
    <ligand>
        <name>Mn(2+)</name>
        <dbReference type="ChEBI" id="CHEBI:29035"/>
        <label>2</label>
    </ligand>
</feature>
<keyword evidence="1 10" id="KW-1003">Cell membrane</keyword>
<dbReference type="NCBIfam" id="NF003743">
    <property type="entry name" value="PRK05340.1"/>
    <property type="match status" value="1"/>
</dbReference>
<feature type="binding site" evidence="10">
    <location>
        <position position="131"/>
    </location>
    <ligand>
        <name>Mn(2+)</name>
        <dbReference type="ChEBI" id="CHEBI:29035"/>
        <label>2</label>
    </ligand>
</feature>
<evidence type="ECO:0000256" key="3">
    <source>
        <dbReference type="ARBA" id="ARBA00022519"/>
    </source>
</evidence>
<comment type="caution">
    <text evidence="10">Lacks conserved residue(s) required for the propagation of feature annotation.</text>
</comment>
<evidence type="ECO:0000256" key="1">
    <source>
        <dbReference type="ARBA" id="ARBA00022475"/>
    </source>
</evidence>
<keyword evidence="2 10" id="KW-0444">Lipid biosynthesis</keyword>
<comment type="subcellular location">
    <subcellularLocation>
        <location evidence="10">Cell inner membrane</location>
        <topology evidence="10">Peripheral membrane protein</topology>
        <orientation evidence="10">Cytoplasmic side</orientation>
    </subcellularLocation>
</comment>
<dbReference type="GO" id="GO:0016787">
    <property type="term" value="F:hydrolase activity"/>
    <property type="evidence" value="ECO:0007669"/>
    <property type="project" value="UniProtKB-KW"/>
</dbReference>
<proteinExistence type="inferred from homology"/>
<comment type="similarity">
    <text evidence="10">Belongs to the LpxH family.</text>
</comment>
<keyword evidence="5 10" id="KW-0479">Metal-binding</keyword>
<evidence type="ECO:0000259" key="11">
    <source>
        <dbReference type="Pfam" id="PF00149"/>
    </source>
</evidence>
<feature type="binding site" evidence="10">
    <location>
        <position position="139"/>
    </location>
    <ligand>
        <name>substrate</name>
    </ligand>
</feature>
<dbReference type="RefSeq" id="WP_309829281.1">
    <property type="nucleotide sequence ID" value="NZ_JAVIZX010000001.1"/>
</dbReference>
<evidence type="ECO:0000256" key="4">
    <source>
        <dbReference type="ARBA" id="ARBA00022556"/>
    </source>
</evidence>
<reference evidence="12 13" key="1">
    <citation type="submission" date="2023-08" db="EMBL/GenBank/DDBJ databases">
        <title>Functional and genomic diversity of the sorghum phyllosphere microbiome.</title>
        <authorList>
            <person name="Shade A."/>
        </authorList>
    </citation>
    <scope>NUCLEOTIDE SEQUENCE [LARGE SCALE GENOMIC DNA]</scope>
    <source>
        <strain evidence="12 13">SORGH_AS_0335</strain>
    </source>
</reference>
<dbReference type="Pfam" id="PF00149">
    <property type="entry name" value="Metallophos"/>
    <property type="match status" value="1"/>
</dbReference>
<comment type="caution">
    <text evidence="12">The sequence shown here is derived from an EMBL/GenBank/DDBJ whole genome shotgun (WGS) entry which is preliminary data.</text>
</comment>
<feature type="binding site" evidence="10">
    <location>
        <position position="27"/>
    </location>
    <ligand>
        <name>Mn(2+)</name>
        <dbReference type="ChEBI" id="CHEBI:29035"/>
        <label>1</label>
    </ligand>
</feature>
<dbReference type="InterPro" id="IPR010138">
    <property type="entry name" value="UDP-diacylglucosamine_Hdrlase"/>
</dbReference>
<dbReference type="EC" id="3.6.1.54" evidence="10"/>
<feature type="binding site" evidence="10">
    <location>
        <position position="56"/>
    </location>
    <ligand>
        <name>Mn(2+)</name>
        <dbReference type="ChEBI" id="CHEBI:29035"/>
        <label>2</label>
    </ligand>
</feature>
<keyword evidence="7 10" id="KW-0443">Lipid metabolism</keyword>
<dbReference type="InterPro" id="IPR029052">
    <property type="entry name" value="Metallo-depent_PP-like"/>
</dbReference>
<comment type="cofactor">
    <cofactor evidence="10">
        <name>Mn(2+)</name>
        <dbReference type="ChEBI" id="CHEBI:29035"/>
    </cofactor>
    <text evidence="10">Binds 2 Mn(2+) ions per subunit in a binuclear metal center.</text>
</comment>
<dbReference type="CDD" id="cd07398">
    <property type="entry name" value="MPP_YbbF-LpxH"/>
    <property type="match status" value="1"/>
</dbReference>
<evidence type="ECO:0000256" key="6">
    <source>
        <dbReference type="ARBA" id="ARBA00022801"/>
    </source>
</evidence>
<dbReference type="Gene3D" id="3.60.21.10">
    <property type="match status" value="1"/>
</dbReference>
<keyword evidence="6 10" id="KW-0378">Hydrolase</keyword>
<keyword evidence="3 10" id="KW-0997">Cell inner membrane</keyword>
<protein>
    <recommendedName>
        <fullName evidence="10">UDP-2,3-diacylglucosamine hydrolase</fullName>
        <ecNumber evidence="10">3.6.1.54</ecNumber>
    </recommendedName>
    <alternativeName>
        <fullName evidence="10">UDP-2,3-diacylglucosamine diphosphatase</fullName>
    </alternativeName>
</protein>
<feature type="binding site" evidence="10">
    <location>
        <position position="177"/>
    </location>
    <ligand>
        <name>substrate</name>
    </ligand>
</feature>
<evidence type="ECO:0000313" key="13">
    <source>
        <dbReference type="Proteomes" id="UP001267710"/>
    </source>
</evidence>